<gene>
    <name evidence="1" type="ORF">PAT3040_00537</name>
</gene>
<organism evidence="1 2">
    <name type="scientific">Paenibacillus agaridevorans</name>
    <dbReference type="NCBI Taxonomy" id="171404"/>
    <lineage>
        <taxon>Bacteria</taxon>
        <taxon>Bacillati</taxon>
        <taxon>Bacillota</taxon>
        <taxon>Bacilli</taxon>
        <taxon>Bacillales</taxon>
        <taxon>Paenibacillaceae</taxon>
        <taxon>Paenibacillus</taxon>
    </lineage>
</organism>
<dbReference type="AlphaFoldDB" id="A0A2R5ERM8"/>
<name>A0A2R5ERM8_9BACL</name>
<accession>A0A2R5ERM8</accession>
<evidence type="ECO:0000313" key="1">
    <source>
        <dbReference type="EMBL" id="GBG06044.1"/>
    </source>
</evidence>
<comment type="caution">
    <text evidence="1">The sequence shown here is derived from an EMBL/GenBank/DDBJ whole genome shotgun (WGS) entry which is preliminary data.</text>
</comment>
<dbReference type="EMBL" id="BDQX01000036">
    <property type="protein sequence ID" value="GBG06044.1"/>
    <property type="molecule type" value="Genomic_DNA"/>
</dbReference>
<protein>
    <submittedName>
        <fullName evidence="1">YbjN domain-containing protein</fullName>
    </submittedName>
</protein>
<reference evidence="1 2" key="1">
    <citation type="submission" date="2017-08" db="EMBL/GenBank/DDBJ databases">
        <title>Substantial Increase in Enzyme Production by Combined Drug-Resistance Mutations in Paenibacillus agaridevorans.</title>
        <authorList>
            <person name="Tanaka Y."/>
            <person name="Funane K."/>
            <person name="Hosaka T."/>
            <person name="Shiwa Y."/>
            <person name="Fujita N."/>
            <person name="Miyazaki T."/>
            <person name="Yoshikawa H."/>
            <person name="Murakami K."/>
            <person name="Kasahara K."/>
            <person name="Inaoka T."/>
            <person name="Hiraga Y."/>
            <person name="Ochi K."/>
        </authorList>
    </citation>
    <scope>NUCLEOTIDE SEQUENCE [LARGE SCALE GENOMIC DNA]</scope>
    <source>
        <strain evidence="1 2">T-3040</strain>
    </source>
</reference>
<dbReference type="InterPro" id="IPR019660">
    <property type="entry name" value="Put_sensory_transdc_reg_YbjN"/>
</dbReference>
<keyword evidence="2" id="KW-1185">Reference proteome</keyword>
<dbReference type="Pfam" id="PF10722">
    <property type="entry name" value="YbjN"/>
    <property type="match status" value="1"/>
</dbReference>
<dbReference type="Proteomes" id="UP000245202">
    <property type="component" value="Unassembled WGS sequence"/>
</dbReference>
<dbReference type="RefSeq" id="WP_181376412.1">
    <property type="nucleotide sequence ID" value="NZ_BDQX01000036.1"/>
</dbReference>
<sequence>MISEMEHAKQLAELGGLQIAFEKEGFQTRLLERSESIRLHVLVMMLGEDDQGRDRTMNLNFQPLPESDIEWIRLLQLHTILPFRVAPAQRSAVERVLIGANAMVPLGGFGLDEDGEVYARYVYTVPSSQTISPDELLEVISIFHYMLVLFEERIGQVAAGELTPEEALRVQE</sequence>
<evidence type="ECO:0000313" key="2">
    <source>
        <dbReference type="Proteomes" id="UP000245202"/>
    </source>
</evidence>
<proteinExistence type="predicted"/>